<protein>
    <submittedName>
        <fullName evidence="6">5-oxoprolinase-like protein</fullName>
    </submittedName>
</protein>
<evidence type="ECO:0000259" key="3">
    <source>
        <dbReference type="Pfam" id="PF02538"/>
    </source>
</evidence>
<evidence type="ECO:0000313" key="6">
    <source>
        <dbReference type="EMBL" id="KAH7641202.1"/>
    </source>
</evidence>
<dbReference type="PANTHER" id="PTHR11365:SF2">
    <property type="entry name" value="5-OXOPROLINASE"/>
    <property type="match status" value="1"/>
</dbReference>
<dbReference type="AlphaFoldDB" id="A0A9D4P049"/>
<dbReference type="GO" id="GO:0017168">
    <property type="term" value="F:5-oxoprolinase (ATP-hydrolyzing) activity"/>
    <property type="evidence" value="ECO:0007669"/>
    <property type="project" value="TreeGrafter"/>
</dbReference>
<evidence type="ECO:0000259" key="5">
    <source>
        <dbReference type="Pfam" id="PF19278"/>
    </source>
</evidence>
<dbReference type="Proteomes" id="UP000828236">
    <property type="component" value="Unassembled WGS sequence"/>
</dbReference>
<dbReference type="Pfam" id="PF01968">
    <property type="entry name" value="Hydantoinase_A"/>
    <property type="match status" value="1"/>
</dbReference>
<dbReference type="InterPro" id="IPR008040">
    <property type="entry name" value="Hydant_A_N"/>
</dbReference>
<proteinExistence type="inferred from homology"/>
<comment type="caution">
    <text evidence="6">The sequence shown here is derived from an EMBL/GenBank/DDBJ whole genome shotgun (WGS) entry which is preliminary data.</text>
</comment>
<dbReference type="PANTHER" id="PTHR11365">
    <property type="entry name" value="5-OXOPROLINASE RELATED"/>
    <property type="match status" value="1"/>
</dbReference>
<dbReference type="Pfam" id="PF05378">
    <property type="entry name" value="Hydant_A_N"/>
    <property type="match status" value="1"/>
</dbReference>
<dbReference type="OrthoDB" id="3643at2759"/>
<dbReference type="InterPro" id="IPR049517">
    <property type="entry name" value="ACX-like_C"/>
</dbReference>
<gene>
    <name evidence="6" type="ORF">HUG17_4246</name>
</gene>
<dbReference type="InterPro" id="IPR002821">
    <property type="entry name" value="Hydantoinase_A"/>
</dbReference>
<sequence>MFRIAIDRGGTFTDVFAIGPDKRIVTLKLLSSNPSQYRDAPFEAIKRILKQYNNQSVDQHDNIDSIRMGTTVATNALLEHKGERVAIVLTKGFRDIFQIGYQNRENIFELDLADPFLLYEKVVEVDERIIMFNEQCEITRNNMPFVDAITGEKIGILKRVCLDDVRRDLKQIYESGIRSLAIAFVHSYLYPEHELIVEKIAKEIGFTHVSLSHRIMKMIRYVPRGMTSITDAYLTPHIQAYIDSFMANFEGNFDQKKLLFMQSDGGLTNVSNFSGCRSILSGPAGGVVGYALTTVNDIGIEKPIIGFDMGGTSTDVSRYNGKLEHKFESKIADVIIQYPQLDIHTVAAGGGSRLYFRNGLFVVGPESSGSYPGPICYRNNGYLSVTDANLCLGRLLPDHFPKIFGPDKNQGLDIEAVVKEFTNLSTKVNEFCRNNGRKEMTIEDIALGFIMVANETMCRPIRSITQGKGYDIKNHVLTCFGGAGGQHACAIARSLGIEKIFIHKYSGILSAYGIALADIVHEETMPCSMEYQSSNLEKINSIILKLTKKCENVLTEKGFNQQHIRYEVYLNLRYEKTDFSLMVTSKDDKNKIVLCTEDNFRDAFIEQYEREFGFVIPNRLILIDDIRIRSIGFIDETYLPIKQDQKMIKELPKPVTITKCYFENIGYQDTPIYRFDDLKYGNCINGPAIIIESNSTILIEPLCDAQVTKQNNILINVKTDSSLSLTTELDPIYLSLFSHIFMGIAEQMGSALKHTAISTNIKERLDFSCAIFSAKGYLVSNAPHIPVHLGSMGKVVEYLYENIEDMNPGDVYLTNHPSEGGTHLPDLTVVTPVFHNETKPLFFLASRGHHADIGGLTPGSMPSNSTHLTEEGAQFKSFKLVSKNIFQEEALIAQLMKPKEFPGCSGTRALNDNISDLKAQIAANNKGLKLVNELIDMYGLKVVLAYMHHIQQNAELEVRDLMKKIAIEKNTNVLIANDMMDDGSIIELKIKINSKTGESIFDFTGTSQQVHGNWNAPESITYSAVIYCLRCMIGHNIPLNHGILSAIKIIFPKHSLISPGLDSAVVGGNVLTSQRITDVIFKAFDVCAASQGCMNNITFGDSNISYYETVAGGAGATANCVGRSGVHSHMTNTRMTDVEILEKRYPVILKTFTINYNTGGTGLNSGGNGIIRELLFRKKLTLSVLTERRVFSPYGIKGGKNGKRGKNLLQKRDGTIVNLGAKNTIKVNEGDVFHLETPGGGGFGDCSTISSN</sequence>
<evidence type="ECO:0000259" key="2">
    <source>
        <dbReference type="Pfam" id="PF01968"/>
    </source>
</evidence>
<dbReference type="InterPro" id="IPR003692">
    <property type="entry name" value="Hydantoinase_B"/>
</dbReference>
<feature type="domain" description="Hydantoinase B/oxoprolinase" evidence="3">
    <location>
        <begin position="730"/>
        <end position="1245"/>
    </location>
</feature>
<evidence type="ECO:0000259" key="4">
    <source>
        <dbReference type="Pfam" id="PF05378"/>
    </source>
</evidence>
<feature type="domain" description="Hydantoinase A/oxoprolinase" evidence="2">
    <location>
        <begin position="224"/>
        <end position="522"/>
    </location>
</feature>
<comment type="similarity">
    <text evidence="1">Belongs to the oxoprolinase family.</text>
</comment>
<accession>A0A9D4P049</accession>
<dbReference type="GO" id="GO:0006749">
    <property type="term" value="P:glutathione metabolic process"/>
    <property type="evidence" value="ECO:0007669"/>
    <property type="project" value="TreeGrafter"/>
</dbReference>
<reference evidence="6" key="2">
    <citation type="journal article" date="2021" name="World Allergy Organ. J.">
        <title>Chromosome-level assembly of Dermatophagoides farinae genome and transcriptome reveals two novel allergens Der f 37 and Der f 39.</title>
        <authorList>
            <person name="Chen J."/>
            <person name="Cai Z."/>
            <person name="Fan D."/>
            <person name="Hu J."/>
            <person name="Hou Y."/>
            <person name="He Y."/>
            <person name="Zhang Z."/>
            <person name="Zhao Z."/>
            <person name="Gao P."/>
            <person name="Hu W."/>
            <person name="Sun J."/>
            <person name="Li J."/>
            <person name="Ji K."/>
        </authorList>
    </citation>
    <scope>NUCLEOTIDE SEQUENCE</scope>
    <source>
        <strain evidence="6">JKM2019</strain>
    </source>
</reference>
<dbReference type="InterPro" id="IPR045079">
    <property type="entry name" value="Oxoprolinase-like"/>
</dbReference>
<name>A0A9D4P049_DERFA</name>
<dbReference type="GO" id="GO:0005829">
    <property type="term" value="C:cytosol"/>
    <property type="evidence" value="ECO:0007669"/>
    <property type="project" value="TreeGrafter"/>
</dbReference>
<organism evidence="6">
    <name type="scientific">Dermatophagoides farinae</name>
    <name type="common">American house dust mite</name>
    <dbReference type="NCBI Taxonomy" id="6954"/>
    <lineage>
        <taxon>Eukaryota</taxon>
        <taxon>Metazoa</taxon>
        <taxon>Ecdysozoa</taxon>
        <taxon>Arthropoda</taxon>
        <taxon>Chelicerata</taxon>
        <taxon>Arachnida</taxon>
        <taxon>Acari</taxon>
        <taxon>Acariformes</taxon>
        <taxon>Sarcoptiformes</taxon>
        <taxon>Astigmata</taxon>
        <taxon>Psoroptidia</taxon>
        <taxon>Analgoidea</taxon>
        <taxon>Pyroglyphidae</taxon>
        <taxon>Dermatophagoidinae</taxon>
        <taxon>Dermatophagoides</taxon>
    </lineage>
</organism>
<reference evidence="6" key="1">
    <citation type="submission" date="2020-06" db="EMBL/GenBank/DDBJ databases">
        <authorList>
            <person name="Ji K."/>
            <person name="Li J."/>
        </authorList>
    </citation>
    <scope>NUCLEOTIDE SEQUENCE</scope>
    <source>
        <strain evidence="6">JKM2019</strain>
        <tissue evidence="6">Whole body</tissue>
    </source>
</reference>
<feature type="domain" description="Hydantoinase/oxoprolinase N-terminal" evidence="4">
    <location>
        <begin position="3"/>
        <end position="205"/>
    </location>
</feature>
<dbReference type="Pfam" id="PF02538">
    <property type="entry name" value="Hydantoinase_B"/>
    <property type="match status" value="1"/>
</dbReference>
<dbReference type="EMBL" id="SDOV01000004">
    <property type="protein sequence ID" value="KAH7641202.1"/>
    <property type="molecule type" value="Genomic_DNA"/>
</dbReference>
<feature type="domain" description="Acetophenone carboxylase-like C-terminal" evidence="5">
    <location>
        <begin position="533"/>
        <end position="704"/>
    </location>
</feature>
<dbReference type="Pfam" id="PF19278">
    <property type="entry name" value="Hydant_A_C"/>
    <property type="match status" value="1"/>
</dbReference>
<evidence type="ECO:0000256" key="1">
    <source>
        <dbReference type="ARBA" id="ARBA00010403"/>
    </source>
</evidence>